<comment type="caution">
    <text evidence="1">The sequence shown here is derived from an EMBL/GenBank/DDBJ whole genome shotgun (WGS) entry which is preliminary data.</text>
</comment>
<gene>
    <name evidence="1" type="ORF">HPB50_002458</name>
</gene>
<keyword evidence="2" id="KW-1185">Reference proteome</keyword>
<accession>A0ACB7RYS9</accession>
<sequence length="259" mass="29428">MTEILPKRCAGRRCYVLNVYSPPSREGLKHSFEGLFHEATRVAGTQPLLIGGDFNAPHAQWGYGHATAKGRNLVNLIDDLNLVLLNEPASHTRIGAGVCRDTTPDLSISSNARDVQWENTFEDLGSDHRIISITIGTTPDVQGKQHMVKIIDWDKFRKNRDQKQQEPIQDIREWNKDILADVEKATMDIEWTDWQTSDSGKESRGKRIHIHTSNLIDLKPQTYDACKRTRLRILHTYTGYIRIYIHHQPVLGAGTPTLT</sequence>
<name>A0ACB7RYS9_HYAAI</name>
<dbReference type="Proteomes" id="UP000821845">
    <property type="component" value="Chromosome 6"/>
</dbReference>
<proteinExistence type="predicted"/>
<organism evidence="1 2">
    <name type="scientific">Hyalomma asiaticum</name>
    <name type="common">Tick</name>
    <dbReference type="NCBI Taxonomy" id="266040"/>
    <lineage>
        <taxon>Eukaryota</taxon>
        <taxon>Metazoa</taxon>
        <taxon>Ecdysozoa</taxon>
        <taxon>Arthropoda</taxon>
        <taxon>Chelicerata</taxon>
        <taxon>Arachnida</taxon>
        <taxon>Acari</taxon>
        <taxon>Parasitiformes</taxon>
        <taxon>Ixodida</taxon>
        <taxon>Ixodoidea</taxon>
        <taxon>Ixodidae</taxon>
        <taxon>Hyalomminae</taxon>
        <taxon>Hyalomma</taxon>
    </lineage>
</organism>
<reference evidence="1" key="1">
    <citation type="submission" date="2020-05" db="EMBL/GenBank/DDBJ databases">
        <title>Large-scale comparative analyses of tick genomes elucidate their genetic diversity and vector capacities.</title>
        <authorList>
            <person name="Jia N."/>
            <person name="Wang J."/>
            <person name="Shi W."/>
            <person name="Du L."/>
            <person name="Sun Y."/>
            <person name="Zhan W."/>
            <person name="Jiang J."/>
            <person name="Wang Q."/>
            <person name="Zhang B."/>
            <person name="Ji P."/>
            <person name="Sakyi L.B."/>
            <person name="Cui X."/>
            <person name="Yuan T."/>
            <person name="Jiang B."/>
            <person name="Yang W."/>
            <person name="Lam T.T.-Y."/>
            <person name="Chang Q."/>
            <person name="Ding S."/>
            <person name="Wang X."/>
            <person name="Zhu J."/>
            <person name="Ruan X."/>
            <person name="Zhao L."/>
            <person name="Wei J."/>
            <person name="Que T."/>
            <person name="Du C."/>
            <person name="Cheng J."/>
            <person name="Dai P."/>
            <person name="Han X."/>
            <person name="Huang E."/>
            <person name="Gao Y."/>
            <person name="Liu J."/>
            <person name="Shao H."/>
            <person name="Ye R."/>
            <person name="Li L."/>
            <person name="Wei W."/>
            <person name="Wang X."/>
            <person name="Wang C."/>
            <person name="Yang T."/>
            <person name="Huo Q."/>
            <person name="Li W."/>
            <person name="Guo W."/>
            <person name="Chen H."/>
            <person name="Zhou L."/>
            <person name="Ni X."/>
            <person name="Tian J."/>
            <person name="Zhou Y."/>
            <person name="Sheng Y."/>
            <person name="Liu T."/>
            <person name="Pan Y."/>
            <person name="Xia L."/>
            <person name="Li J."/>
            <person name="Zhao F."/>
            <person name="Cao W."/>
        </authorList>
    </citation>
    <scope>NUCLEOTIDE SEQUENCE</scope>
    <source>
        <strain evidence="1">Hyas-2018</strain>
    </source>
</reference>
<evidence type="ECO:0000313" key="1">
    <source>
        <dbReference type="EMBL" id="KAH6927380.1"/>
    </source>
</evidence>
<dbReference type="EMBL" id="CM023486">
    <property type="protein sequence ID" value="KAH6927380.1"/>
    <property type="molecule type" value="Genomic_DNA"/>
</dbReference>
<evidence type="ECO:0000313" key="2">
    <source>
        <dbReference type="Proteomes" id="UP000821845"/>
    </source>
</evidence>
<protein>
    <submittedName>
        <fullName evidence="1">Uncharacterized protein</fullName>
    </submittedName>
</protein>